<evidence type="ECO:0000313" key="2">
    <source>
        <dbReference type="Proteomes" id="UP001612741"/>
    </source>
</evidence>
<proteinExistence type="predicted"/>
<protein>
    <submittedName>
        <fullName evidence="1">Uncharacterized protein</fullName>
    </submittedName>
</protein>
<dbReference type="EMBL" id="JBITGY010000006">
    <property type="protein sequence ID" value="MFI6500174.1"/>
    <property type="molecule type" value="Genomic_DNA"/>
</dbReference>
<accession>A0ABW7YY27</accession>
<name>A0ABW7YY27_9ACTN</name>
<gene>
    <name evidence="1" type="ORF">ACIBG2_22520</name>
</gene>
<organism evidence="1 2">
    <name type="scientific">Nonomuraea typhae</name>
    <dbReference type="NCBI Taxonomy" id="2603600"/>
    <lineage>
        <taxon>Bacteria</taxon>
        <taxon>Bacillati</taxon>
        <taxon>Actinomycetota</taxon>
        <taxon>Actinomycetes</taxon>
        <taxon>Streptosporangiales</taxon>
        <taxon>Streptosporangiaceae</taxon>
        <taxon>Nonomuraea</taxon>
    </lineage>
</organism>
<dbReference type="RefSeq" id="WP_397083908.1">
    <property type="nucleotide sequence ID" value="NZ_JBITGY010000006.1"/>
</dbReference>
<keyword evidence="2" id="KW-1185">Reference proteome</keyword>
<evidence type="ECO:0000313" key="1">
    <source>
        <dbReference type="EMBL" id="MFI6500174.1"/>
    </source>
</evidence>
<reference evidence="1 2" key="1">
    <citation type="submission" date="2024-10" db="EMBL/GenBank/DDBJ databases">
        <title>The Natural Products Discovery Center: Release of the First 8490 Sequenced Strains for Exploring Actinobacteria Biosynthetic Diversity.</title>
        <authorList>
            <person name="Kalkreuter E."/>
            <person name="Kautsar S.A."/>
            <person name="Yang D."/>
            <person name="Bader C.D."/>
            <person name="Teijaro C.N."/>
            <person name="Fluegel L."/>
            <person name="Davis C.M."/>
            <person name="Simpson J.R."/>
            <person name="Lauterbach L."/>
            <person name="Steele A.D."/>
            <person name="Gui C."/>
            <person name="Meng S."/>
            <person name="Li G."/>
            <person name="Viehrig K."/>
            <person name="Ye F."/>
            <person name="Su P."/>
            <person name="Kiefer A.F."/>
            <person name="Nichols A."/>
            <person name="Cepeda A.J."/>
            <person name="Yan W."/>
            <person name="Fan B."/>
            <person name="Jiang Y."/>
            <person name="Adhikari A."/>
            <person name="Zheng C.-J."/>
            <person name="Schuster L."/>
            <person name="Cowan T.M."/>
            <person name="Smanski M.J."/>
            <person name="Chevrette M.G."/>
            <person name="De Carvalho L.P.S."/>
            <person name="Shen B."/>
        </authorList>
    </citation>
    <scope>NUCLEOTIDE SEQUENCE [LARGE SCALE GENOMIC DNA]</scope>
    <source>
        <strain evidence="1 2">NPDC050545</strain>
    </source>
</reference>
<comment type="caution">
    <text evidence="1">The sequence shown here is derived from an EMBL/GenBank/DDBJ whole genome shotgun (WGS) entry which is preliminary data.</text>
</comment>
<dbReference type="Proteomes" id="UP001612741">
    <property type="component" value="Unassembled WGS sequence"/>
</dbReference>
<sequence>MFRDEETEDFFFQGEEVTDKETLERLAVDSPLLATEAVVRLPSRMIDIILEACRDRELR</sequence>